<evidence type="ECO:0000313" key="3">
    <source>
        <dbReference type="EMBL" id="MBS7527792.1"/>
    </source>
</evidence>
<evidence type="ECO:0000256" key="1">
    <source>
        <dbReference type="SAM" id="MobiDB-lite"/>
    </source>
</evidence>
<proteinExistence type="predicted"/>
<feature type="domain" description="FecR protein" evidence="2">
    <location>
        <begin position="62"/>
        <end position="172"/>
    </location>
</feature>
<dbReference type="Pfam" id="PF04773">
    <property type="entry name" value="FecR"/>
    <property type="match status" value="1"/>
</dbReference>
<evidence type="ECO:0000259" key="2">
    <source>
        <dbReference type="Pfam" id="PF04773"/>
    </source>
</evidence>
<protein>
    <submittedName>
        <fullName evidence="3">FecR domain-containing protein</fullName>
    </submittedName>
</protein>
<organism evidence="3 4">
    <name type="scientific">Fusibacter paucivorans</name>
    <dbReference type="NCBI Taxonomy" id="76009"/>
    <lineage>
        <taxon>Bacteria</taxon>
        <taxon>Bacillati</taxon>
        <taxon>Bacillota</taxon>
        <taxon>Clostridia</taxon>
        <taxon>Eubacteriales</taxon>
        <taxon>Eubacteriales Family XII. Incertae Sedis</taxon>
        <taxon>Fusibacter</taxon>
    </lineage>
</organism>
<feature type="region of interest" description="Disordered" evidence="1">
    <location>
        <begin position="177"/>
        <end position="203"/>
    </location>
</feature>
<feature type="region of interest" description="Disordered" evidence="1">
    <location>
        <begin position="297"/>
        <end position="341"/>
    </location>
</feature>
<gene>
    <name evidence="3" type="ORF">KHM83_13995</name>
</gene>
<name>A0ABS5PUR7_9FIRM</name>
<keyword evidence="4" id="KW-1185">Reference proteome</keyword>
<sequence>MKRKAVFLTLGVLIVLVSLQMAFAVTYRTATVVEVTGTVSILKSGGEKAVTPTEEMTLEHGDRIITGKNSSISLKIDEDKYIKVGEKTYMSLSELMEDAESGTSTNIKLFTGQVWASLTKPLGSSETFEIETPTAVMGAKGTKFMVKYVIEKNDDDDNYDGTTELVVLEGTVSMKTEVQHPGTGEGAGEDTGEGTGEGTGTQVPADGRQEVEIMVHQNQEIKVNAKLMQRVAEEIERVINEGAKIEEINIQEVVEKSAAVENVKVENLDLFVLEIIEEDPEEYGDELTDKLPDVIKQKQQEAQDQDDEEDAPIDGSGIIYDDDKDDDAPSGGNTSTGSDDDTTVTQVRLYSANTVDADKDGIVDYVALYFNIAVDDSSFDGTVAKALSSNVLGTLAGSTLADMTHTDVVDTADDNIVYLALNPKSETANTAATDTLNINGAGMIDALNGTILNAQSITVTDGAAPRIQKVVANLNGDASDSMLVITMSEKLNEAGLPDILEHIQLTTGGAYSIKELETVDWSKTAIDQVENTVTIKPLPKAVKSALANMAADTVYFDSVIISDDGGNTTDIGNAAIQIDQVTQDTAPAYIQSVSAVEVPYENGAEFFGALALEETTPPVYQETVYHVTLSLSDYLSDSSVAVAMDLASWIDGSGVNGGCYPENMVYNDEDPAAITLSFDLAFYGLSPMTGDQIKLSLQSLDDLTGTPLRFGSETSYDNAFDLIFGENSTFEAKAPSDEVAYVEIEKIMTRDEDADGFVDLLEIKFTEAVDDLSYSGTDTTLYLDGTVGTLSSASLYKAGSGSFADTANDNVIFIKVNESTETYNTQLTDKCYFGDAVIKALSGKALKAYPDGFAVMDGAPPQIVGVSAFLDGDAQDKHLVVLLSEPVTKTDAKTFFANASIGTTSYGTYETGIAFDANTVASITETGNAYDITHLNTAVIEALANGGVYLYLKDGLTVYDALGNYMAVDGVYTVNTMSADMAPTSVAVDKITYLDGYYHVTLTLSDLIDQSLLSDYKASEDIIDGDMMYAPYLSDVRYSDMSSAALSLTYDLSIYGEGLYSGSAFTIDLTGLKDMHGRPLYYAYDDKAQTSIRFVYQDGTFVEAPPISFALQRVETCDINADGYIDHLKFIFNKDVKDISYAGESRISMTNQSIGSLDTGSIANVLGDETDDEVIYLTVSNLDGINTDASGMLDIAAGMINSIDGDVLSGYSDGFVISDGVAPIFTGFDVSFGQGVADSFVELTFSEPVTAIGTDAPTAKNLFENYVGIGTQTTTDYASSMNPTWNAVTFSENMDKTTFTAKGLGIDAIAAMVESGKVDVYGSDALSTWDSAGNKMDYLSLKISRTLPTAYPTYLNSVSVTPITPLSEYNLKISFSNYLDTQSSQEVFYNALSDYATLKLSHGTGTLICDNLQDFNQTDVSTTLKLKIDTGTLTAGDTIAIDLSALKDVFKNGVLYHRVMPIQDQIYFKFDGTTFVESPLPTASTLKLIGSKTLDTNYDGMIDRLALTFSEAVNDLSFKSDKSVALSNGAVGTLLFDGALKIDTEYSADVDNDDTVYLVVDNANIGVNTGATGSIYLQDEGLFAALADDSNLSISDETGVAMTDGSAPQLVSTKVVLGKSAEENSIELTFSEPLYTYDCCDLSISNAAMTTSAIFEVMRVGDDSTLGYDTAHPVALADTEMSKYGNSYLIKGLPSNTVDVLMKMGVALIYYPDTLKLKDQAGLYTTGTWMQAAASFTLETAKPTIESVKSVNVLTGSAYDIVLKMDQYMSYDTADATFVSNIGEYVTANTSESYVLLSGEISNDTASTVTATVHVELDTGMLYPGDMISINVADLQDVYGRNFVYLYNETPQSKIFMVYDGEDLIEMGDPETTSFDIINVSTLDFDSDGCIDYLKVKFNLPVSDMSYIYTDGYAPTISGIESVTIMETDIGTGQYDGSLDKMNDDVILVPLDRMTYDPDTGSTGSLAFSNNGWISALNGAVLQSAGKSYDIDDGASPVILGTDVRFDDVPEYNTMTIVCSETLAAPEGYGTAAEMLFEAMRIRNDSEVPLNYETAVPPDTNGSLFVDSGSNAVIHGLSRELTATILDVGYLESYFPSELAVYDAAGNPLHTREEYFYEMAVQAPPTYVYTAETVPMTTSSVYKITIPVENYMSDASEAYVASLTSNGFLTEVGFAGGVIEPLTTVTLDNETADDIAINIEINLGGALIMESDYIVVPIHYFTDIFGNVILYKDYSVTHVDMGLLYQMGEWVPFPLD</sequence>
<reference evidence="3 4" key="1">
    <citation type="submission" date="2021-05" db="EMBL/GenBank/DDBJ databases">
        <title>Fusibacter ferrireducens sp. nov., an anaerobic, sulfur- and Fe-reducing bacterium isolated from the mangrove sediment.</title>
        <authorList>
            <person name="Qiu D."/>
        </authorList>
    </citation>
    <scope>NUCLEOTIDE SEQUENCE [LARGE SCALE GENOMIC DNA]</scope>
    <source>
        <strain evidence="3 4">DSM 12116</strain>
    </source>
</reference>
<accession>A0ABS5PUR7</accession>
<feature type="compositionally biased region" description="Acidic residues" evidence="1">
    <location>
        <begin position="303"/>
        <end position="312"/>
    </location>
</feature>
<dbReference type="RefSeq" id="WP_213237650.1">
    <property type="nucleotide sequence ID" value="NZ_JAHBCL010000025.1"/>
</dbReference>
<evidence type="ECO:0000313" key="4">
    <source>
        <dbReference type="Proteomes" id="UP000746471"/>
    </source>
</evidence>
<comment type="caution">
    <text evidence="3">The sequence shown here is derived from an EMBL/GenBank/DDBJ whole genome shotgun (WGS) entry which is preliminary data.</text>
</comment>
<dbReference type="InterPro" id="IPR006860">
    <property type="entry name" value="FecR"/>
</dbReference>
<dbReference type="Gene3D" id="2.60.120.1440">
    <property type="match status" value="1"/>
</dbReference>
<dbReference type="PANTHER" id="PTHR38731:SF1">
    <property type="entry name" value="FECR PROTEIN DOMAIN-CONTAINING PROTEIN"/>
    <property type="match status" value="1"/>
</dbReference>
<dbReference type="Proteomes" id="UP000746471">
    <property type="component" value="Unassembled WGS sequence"/>
</dbReference>
<dbReference type="PANTHER" id="PTHR38731">
    <property type="entry name" value="LIPL45-RELATED LIPOPROTEIN-RELATED"/>
    <property type="match status" value="1"/>
</dbReference>
<dbReference type="EMBL" id="JAHBCL010000025">
    <property type="protein sequence ID" value="MBS7527792.1"/>
    <property type="molecule type" value="Genomic_DNA"/>
</dbReference>